<feature type="domain" description="BTB" evidence="2">
    <location>
        <begin position="167"/>
        <end position="234"/>
    </location>
</feature>
<dbReference type="InterPro" id="IPR011333">
    <property type="entry name" value="SKP1/BTB/POZ_sf"/>
</dbReference>
<dbReference type="EMBL" id="LWDX02001099">
    <property type="protein sequence ID" value="OEL38615.1"/>
    <property type="molecule type" value="Genomic_DNA"/>
</dbReference>
<dbReference type="InterPro" id="IPR000210">
    <property type="entry name" value="BTB/POZ_dom"/>
</dbReference>
<dbReference type="PANTHER" id="PTHR26379:SF187">
    <property type="entry name" value="OS07G0655300 PROTEIN"/>
    <property type="match status" value="1"/>
</dbReference>
<organism evidence="3 4">
    <name type="scientific">Dichanthelium oligosanthes</name>
    <dbReference type="NCBI Taxonomy" id="888268"/>
    <lineage>
        <taxon>Eukaryota</taxon>
        <taxon>Viridiplantae</taxon>
        <taxon>Streptophyta</taxon>
        <taxon>Embryophyta</taxon>
        <taxon>Tracheophyta</taxon>
        <taxon>Spermatophyta</taxon>
        <taxon>Magnoliopsida</taxon>
        <taxon>Liliopsida</taxon>
        <taxon>Poales</taxon>
        <taxon>Poaceae</taxon>
        <taxon>PACMAD clade</taxon>
        <taxon>Panicoideae</taxon>
        <taxon>Panicodae</taxon>
        <taxon>Paniceae</taxon>
        <taxon>Dichantheliinae</taxon>
        <taxon>Dichanthelium</taxon>
    </lineage>
</organism>
<evidence type="ECO:0000256" key="1">
    <source>
        <dbReference type="ARBA" id="ARBA00004906"/>
    </source>
</evidence>
<dbReference type="Pfam" id="PF00651">
    <property type="entry name" value="BTB"/>
    <property type="match status" value="2"/>
</dbReference>
<accession>A0A1E5WMI7</accession>
<comment type="pathway">
    <text evidence="1">Protein modification; protein ubiquitination.</text>
</comment>
<evidence type="ECO:0000313" key="4">
    <source>
        <dbReference type="Proteomes" id="UP000095767"/>
    </source>
</evidence>
<feature type="domain" description="BTB" evidence="2">
    <location>
        <begin position="361"/>
        <end position="431"/>
    </location>
</feature>
<dbReference type="PANTHER" id="PTHR26379">
    <property type="entry name" value="BTB/POZ AND MATH DOMAIN-CONTAINING PROTEIN 1"/>
    <property type="match status" value="1"/>
</dbReference>
<dbReference type="STRING" id="888268.A0A1E5WMI7"/>
<comment type="caution">
    <text evidence="3">The sequence shown here is derived from an EMBL/GenBank/DDBJ whole genome shotgun (WGS) entry which is preliminary data.</text>
</comment>
<protein>
    <submittedName>
        <fullName evidence="3">BTB/POZ and MATH domain-containing protein 2</fullName>
    </submittedName>
</protein>
<dbReference type="GO" id="GO:0016567">
    <property type="term" value="P:protein ubiquitination"/>
    <property type="evidence" value="ECO:0007669"/>
    <property type="project" value="InterPro"/>
</dbReference>
<dbReference type="InterPro" id="IPR045005">
    <property type="entry name" value="BPM1-6"/>
</dbReference>
<dbReference type="SUPFAM" id="SSF54695">
    <property type="entry name" value="POZ domain"/>
    <property type="match status" value="2"/>
</dbReference>
<dbReference type="SUPFAM" id="SSF49599">
    <property type="entry name" value="TRAF domain-like"/>
    <property type="match status" value="1"/>
</dbReference>
<sequence length="495" mass="54107">MAETASSCTVETPRGAHVLHVHQYSLLRSLGHGFSRVQSGAFAVGGYDWAMWLDASASSFPRHVAVGPVMLTSIGEGYSARAYKNFFGDGFNPLPPAGNYPAVEFFGREEFESPAYLRDDHVAARCEVTVIKDPRVSETRRMPYIEPPLPGRMYKEHGELLGTGDGAGVAFHVGLEVLAAHRAVLAAQSPVFKAELLGPTKENESGLVVVEDMQPAVFKALLGFVYTDAVPPGMSRVEEAVAVCPVMPRCGEALPIGVPAAFDFTLVDDATGWPCPRTLKQYKTFYTGVPHMYARSPLLYFDRKQLESPAFLRDNHLAIRCEVSVINTPRVSETRRLPHVEPPPPTLPRDLGNLLSAGAGTDVTFHVARESFPAHRAVLMARSPVFKARLIGPMEEDESGLLTMSNDDDVQPAVFKALLAFVYTDSLPAMDDLELERDGKLTEMLRRLLVAADLYKMKGLRQLCESVLCNSLDACTVKTTLGRWLWPSSSIGATG</sequence>
<dbReference type="PROSITE" id="PS50097">
    <property type="entry name" value="BTB"/>
    <property type="match status" value="2"/>
</dbReference>
<keyword evidence="4" id="KW-1185">Reference proteome</keyword>
<dbReference type="Proteomes" id="UP000095767">
    <property type="component" value="Unassembled WGS sequence"/>
</dbReference>
<reference evidence="3 4" key="1">
    <citation type="submission" date="2016-09" db="EMBL/GenBank/DDBJ databases">
        <title>The draft genome of Dichanthelium oligosanthes: A C3 panicoid grass species.</title>
        <authorList>
            <person name="Studer A.J."/>
            <person name="Schnable J.C."/>
            <person name="Brutnell T.P."/>
        </authorList>
    </citation>
    <scope>NUCLEOTIDE SEQUENCE [LARGE SCALE GENOMIC DNA]</scope>
    <source>
        <strain evidence="4">cv. Kellogg 1175</strain>
        <tissue evidence="3">Leaf</tissue>
    </source>
</reference>
<evidence type="ECO:0000259" key="2">
    <source>
        <dbReference type="PROSITE" id="PS50097"/>
    </source>
</evidence>
<gene>
    <name evidence="3" type="ORF">BAE44_0000366</name>
</gene>
<dbReference type="Gene3D" id="3.30.710.10">
    <property type="entry name" value="Potassium Channel Kv1.1, Chain A"/>
    <property type="match status" value="2"/>
</dbReference>
<dbReference type="OrthoDB" id="684045at2759"/>
<name>A0A1E5WMI7_9POAL</name>
<proteinExistence type="predicted"/>
<evidence type="ECO:0000313" key="3">
    <source>
        <dbReference type="EMBL" id="OEL38615.1"/>
    </source>
</evidence>
<dbReference type="AlphaFoldDB" id="A0A1E5WMI7"/>
<dbReference type="SMART" id="SM00225">
    <property type="entry name" value="BTB"/>
    <property type="match status" value="2"/>
</dbReference>